<evidence type="ECO:0008006" key="3">
    <source>
        <dbReference type="Google" id="ProtNLM"/>
    </source>
</evidence>
<dbReference type="SUPFAM" id="SSF52980">
    <property type="entry name" value="Restriction endonuclease-like"/>
    <property type="match status" value="1"/>
</dbReference>
<accession>A0ABQ6NS24</accession>
<dbReference type="Gene3D" id="3.40.960.10">
    <property type="entry name" value="VSR Endonuclease"/>
    <property type="match status" value="1"/>
</dbReference>
<dbReference type="RefSeq" id="WP_317981755.1">
    <property type="nucleotide sequence ID" value="NZ_BTCL01000023.1"/>
</dbReference>
<comment type="caution">
    <text evidence="1">The sequence shown here is derived from an EMBL/GenBank/DDBJ whole genome shotgun (WGS) entry which is preliminary data.</text>
</comment>
<name>A0ABQ6NS24_9BACL</name>
<evidence type="ECO:0000313" key="2">
    <source>
        <dbReference type="Proteomes" id="UP001285921"/>
    </source>
</evidence>
<sequence>MSFESVHQKWYEMHLKKLKGKAQERLKQGHAHAERLFLKNVWFPAFRNFENLHPEYEVADFRDGTRYLDFAYLKYPLKLNIEIDGFGPHSSQASRNHFSDDRIRQNHLVIDGWRILRFSYDDICDRPRMCEQVVQQFMSTWLDRHYLERSSDEIIRHEVLRLALRTERPLRARQVSTYLTVHIETARSILREMAKLNLLLPCGEGKQRVHSYVVNKENLDDRIIH</sequence>
<protein>
    <recommendedName>
        <fullName evidence="3">DNA-binding response regulator</fullName>
    </recommendedName>
</protein>
<reference evidence="1 2" key="1">
    <citation type="submission" date="2023-05" db="EMBL/GenBank/DDBJ databases">
        <title>Draft genome of Paenibacillus sp. CCS26.</title>
        <authorList>
            <person name="Akita H."/>
            <person name="Shinto Y."/>
            <person name="Kimura Z."/>
        </authorList>
    </citation>
    <scope>NUCLEOTIDE SEQUENCE [LARGE SCALE GENOMIC DNA]</scope>
    <source>
        <strain evidence="1 2">CCS26</strain>
    </source>
</reference>
<dbReference type="Proteomes" id="UP001285921">
    <property type="component" value="Unassembled WGS sequence"/>
</dbReference>
<evidence type="ECO:0000313" key="1">
    <source>
        <dbReference type="EMBL" id="GMK47922.1"/>
    </source>
</evidence>
<gene>
    <name evidence="1" type="ORF">PghCCS26_50520</name>
</gene>
<organism evidence="1 2">
    <name type="scientific">Paenibacillus glycanilyticus</name>
    <dbReference type="NCBI Taxonomy" id="126569"/>
    <lineage>
        <taxon>Bacteria</taxon>
        <taxon>Bacillati</taxon>
        <taxon>Bacillota</taxon>
        <taxon>Bacilli</taxon>
        <taxon>Bacillales</taxon>
        <taxon>Paenibacillaceae</taxon>
        <taxon>Paenibacillus</taxon>
    </lineage>
</organism>
<dbReference type="InterPro" id="IPR011335">
    <property type="entry name" value="Restrct_endonuc-II-like"/>
</dbReference>
<keyword evidence="2" id="KW-1185">Reference proteome</keyword>
<proteinExistence type="predicted"/>
<dbReference type="EMBL" id="BTCL01000023">
    <property type="protein sequence ID" value="GMK47922.1"/>
    <property type="molecule type" value="Genomic_DNA"/>
</dbReference>